<keyword evidence="1" id="KW-0812">Transmembrane</keyword>
<feature type="transmembrane region" description="Helical" evidence="1">
    <location>
        <begin position="12"/>
        <end position="32"/>
    </location>
</feature>
<evidence type="ECO:0000256" key="1">
    <source>
        <dbReference type="SAM" id="Phobius"/>
    </source>
</evidence>
<dbReference type="EMBL" id="FWXV01000003">
    <property type="protein sequence ID" value="SMD05826.1"/>
    <property type="molecule type" value="Genomic_DNA"/>
</dbReference>
<feature type="transmembrane region" description="Helical" evidence="1">
    <location>
        <begin position="52"/>
        <end position="76"/>
    </location>
</feature>
<protein>
    <recommendedName>
        <fullName evidence="4">Transmembrane protein</fullName>
    </recommendedName>
</protein>
<keyword evidence="1" id="KW-1133">Transmembrane helix</keyword>
<organism evidence="2 3">
    <name type="scientific">Kibdelosporangium aridum</name>
    <dbReference type="NCBI Taxonomy" id="2030"/>
    <lineage>
        <taxon>Bacteria</taxon>
        <taxon>Bacillati</taxon>
        <taxon>Actinomycetota</taxon>
        <taxon>Actinomycetes</taxon>
        <taxon>Pseudonocardiales</taxon>
        <taxon>Pseudonocardiaceae</taxon>
        <taxon>Kibdelosporangium</taxon>
    </lineage>
</organism>
<gene>
    <name evidence="2" type="ORF">SAMN05661093_04014</name>
</gene>
<proteinExistence type="predicted"/>
<dbReference type="RefSeq" id="WP_084428420.1">
    <property type="nucleotide sequence ID" value="NZ_FWXV01000003.1"/>
</dbReference>
<feature type="transmembrane region" description="Helical" evidence="1">
    <location>
        <begin position="83"/>
        <end position="103"/>
    </location>
</feature>
<dbReference type="AlphaFoldDB" id="A0A1W2E948"/>
<keyword evidence="3" id="KW-1185">Reference proteome</keyword>
<name>A0A1W2E948_KIBAR</name>
<evidence type="ECO:0008006" key="4">
    <source>
        <dbReference type="Google" id="ProtNLM"/>
    </source>
</evidence>
<reference evidence="2 3" key="1">
    <citation type="submission" date="2017-04" db="EMBL/GenBank/DDBJ databases">
        <authorList>
            <person name="Afonso C.L."/>
            <person name="Miller P.J."/>
            <person name="Scott M.A."/>
            <person name="Spackman E."/>
            <person name="Goraichik I."/>
            <person name="Dimitrov K.M."/>
            <person name="Suarez D.L."/>
            <person name="Swayne D.E."/>
        </authorList>
    </citation>
    <scope>NUCLEOTIDE SEQUENCE [LARGE SCALE GENOMIC DNA]</scope>
    <source>
        <strain evidence="2 3">DSM 43828</strain>
    </source>
</reference>
<accession>A0A1W2E948</accession>
<keyword evidence="1" id="KW-0472">Membrane</keyword>
<dbReference type="OrthoDB" id="9830599at2"/>
<dbReference type="Proteomes" id="UP000192674">
    <property type="component" value="Unassembled WGS sequence"/>
</dbReference>
<evidence type="ECO:0000313" key="2">
    <source>
        <dbReference type="EMBL" id="SMD05826.1"/>
    </source>
</evidence>
<sequence length="127" mass="14191">MTEVHNGPRGGAGWALLRGFGVAVFATLWMIAAHQVFWAYVRVCEVNSQPGYGFALVLALPILWLVFVGVTAFALAQVRRKQWLRICLAVLGMVLLAWGYWVLMIRVFAADVSARCRADSPWWSLLP</sequence>
<evidence type="ECO:0000313" key="3">
    <source>
        <dbReference type="Proteomes" id="UP000192674"/>
    </source>
</evidence>